<dbReference type="AlphaFoldDB" id="A0A3N2C635"/>
<keyword evidence="3" id="KW-1185">Reference proteome</keyword>
<keyword evidence="1" id="KW-0732">Signal</keyword>
<sequence>MRCATRGLTVIAIVGAVLGTSACTGGADSPSGQSSASEAGVIAPVIVQLVDQDGRTITVGLDNVVDLVAVDPTVWSAKVEDPSIAEYVPGGSRGGASFNPGLQPLEVGSTTVTLTNSSDDSTVVLTLEVVDRS</sequence>
<accession>A0A3N2C635</accession>
<dbReference type="RefSeq" id="WP_085513965.1">
    <property type="nucleotide sequence ID" value="NZ_FXAP01000006.1"/>
</dbReference>
<reference evidence="2 3" key="1">
    <citation type="submission" date="2018-11" db="EMBL/GenBank/DDBJ databases">
        <title>Sequencing the genomes of 1000 actinobacteria strains.</title>
        <authorList>
            <person name="Klenk H.-P."/>
        </authorList>
    </citation>
    <scope>NUCLEOTIDE SEQUENCE [LARGE SCALE GENOMIC DNA]</scope>
    <source>
        <strain evidence="2 3">DSM 14012</strain>
    </source>
</reference>
<dbReference type="Proteomes" id="UP000266915">
    <property type="component" value="Unassembled WGS sequence"/>
</dbReference>
<evidence type="ECO:0000313" key="3">
    <source>
        <dbReference type="Proteomes" id="UP000266915"/>
    </source>
</evidence>
<dbReference type="PROSITE" id="PS51257">
    <property type="entry name" value="PROKAR_LIPOPROTEIN"/>
    <property type="match status" value="1"/>
</dbReference>
<organism evidence="2 3">
    <name type="scientific">Plantibacter flavus</name>
    <dbReference type="NCBI Taxonomy" id="150123"/>
    <lineage>
        <taxon>Bacteria</taxon>
        <taxon>Bacillati</taxon>
        <taxon>Actinomycetota</taxon>
        <taxon>Actinomycetes</taxon>
        <taxon>Micrococcales</taxon>
        <taxon>Microbacteriaceae</taxon>
        <taxon>Plantibacter</taxon>
    </lineage>
</organism>
<evidence type="ECO:0000313" key="2">
    <source>
        <dbReference type="EMBL" id="ROR82965.1"/>
    </source>
</evidence>
<evidence type="ECO:0000256" key="1">
    <source>
        <dbReference type="SAM" id="SignalP"/>
    </source>
</evidence>
<protein>
    <recommendedName>
        <fullName evidence="4">MSP domain-containing protein</fullName>
    </recommendedName>
</protein>
<gene>
    <name evidence="2" type="ORF">EDD42_3067</name>
</gene>
<dbReference type="EMBL" id="RKHL01000001">
    <property type="protein sequence ID" value="ROR82965.1"/>
    <property type="molecule type" value="Genomic_DNA"/>
</dbReference>
<name>A0A3N2C635_9MICO</name>
<feature type="signal peptide" evidence="1">
    <location>
        <begin position="1"/>
        <end position="22"/>
    </location>
</feature>
<feature type="chain" id="PRO_5039575800" description="MSP domain-containing protein" evidence="1">
    <location>
        <begin position="23"/>
        <end position="133"/>
    </location>
</feature>
<proteinExistence type="predicted"/>
<evidence type="ECO:0008006" key="4">
    <source>
        <dbReference type="Google" id="ProtNLM"/>
    </source>
</evidence>
<comment type="caution">
    <text evidence="2">The sequence shown here is derived from an EMBL/GenBank/DDBJ whole genome shotgun (WGS) entry which is preliminary data.</text>
</comment>